<evidence type="ECO:0000313" key="3">
    <source>
        <dbReference type="Proteomes" id="UP000186922"/>
    </source>
</evidence>
<dbReference type="AlphaFoldDB" id="A0A1D1UM81"/>
<feature type="compositionally biased region" description="Basic and acidic residues" evidence="1">
    <location>
        <begin position="40"/>
        <end position="51"/>
    </location>
</feature>
<organism evidence="2 3">
    <name type="scientific">Ramazzottius varieornatus</name>
    <name type="common">Water bear</name>
    <name type="synonym">Tardigrade</name>
    <dbReference type="NCBI Taxonomy" id="947166"/>
    <lineage>
        <taxon>Eukaryota</taxon>
        <taxon>Metazoa</taxon>
        <taxon>Ecdysozoa</taxon>
        <taxon>Tardigrada</taxon>
        <taxon>Eutardigrada</taxon>
        <taxon>Parachela</taxon>
        <taxon>Hypsibioidea</taxon>
        <taxon>Ramazzottiidae</taxon>
        <taxon>Ramazzottius</taxon>
    </lineage>
</organism>
<dbReference type="Proteomes" id="UP000186922">
    <property type="component" value="Unassembled WGS sequence"/>
</dbReference>
<evidence type="ECO:0000256" key="1">
    <source>
        <dbReference type="SAM" id="MobiDB-lite"/>
    </source>
</evidence>
<feature type="compositionally biased region" description="Basic residues" evidence="1">
    <location>
        <begin position="8"/>
        <end position="20"/>
    </location>
</feature>
<gene>
    <name evidence="2" type="primary">RvY_00129-1</name>
    <name evidence="2" type="synonym">RvY_00129.1</name>
    <name evidence="2" type="ORF">RvY_00129</name>
</gene>
<reference evidence="2 3" key="1">
    <citation type="journal article" date="2016" name="Nat. Commun.">
        <title>Extremotolerant tardigrade genome and improved radiotolerance of human cultured cells by tardigrade-unique protein.</title>
        <authorList>
            <person name="Hashimoto T."/>
            <person name="Horikawa D.D."/>
            <person name="Saito Y."/>
            <person name="Kuwahara H."/>
            <person name="Kozuka-Hata H."/>
            <person name="Shin-I T."/>
            <person name="Minakuchi Y."/>
            <person name="Ohishi K."/>
            <person name="Motoyama A."/>
            <person name="Aizu T."/>
            <person name="Enomoto A."/>
            <person name="Kondo K."/>
            <person name="Tanaka S."/>
            <person name="Hara Y."/>
            <person name="Koshikawa S."/>
            <person name="Sagara H."/>
            <person name="Miura T."/>
            <person name="Yokobori S."/>
            <person name="Miyagawa K."/>
            <person name="Suzuki Y."/>
            <person name="Kubo T."/>
            <person name="Oyama M."/>
            <person name="Kohara Y."/>
            <person name="Fujiyama A."/>
            <person name="Arakawa K."/>
            <person name="Katayama T."/>
            <person name="Toyoda A."/>
            <person name="Kunieda T."/>
        </authorList>
    </citation>
    <scope>NUCLEOTIDE SEQUENCE [LARGE SCALE GENOMIC DNA]</scope>
    <source>
        <strain evidence="2 3">YOKOZUNA-1</strain>
    </source>
</reference>
<dbReference type="EMBL" id="BDGG01000001">
    <property type="protein sequence ID" value="GAU87248.1"/>
    <property type="molecule type" value="Genomic_DNA"/>
</dbReference>
<comment type="caution">
    <text evidence="2">The sequence shown here is derived from an EMBL/GenBank/DDBJ whole genome shotgun (WGS) entry which is preliminary data.</text>
</comment>
<accession>A0A1D1UM81</accession>
<feature type="region of interest" description="Disordered" evidence="1">
    <location>
        <begin position="1"/>
        <end position="55"/>
    </location>
</feature>
<evidence type="ECO:0000313" key="2">
    <source>
        <dbReference type="EMBL" id="GAU87248.1"/>
    </source>
</evidence>
<protein>
    <submittedName>
        <fullName evidence="2">Uncharacterized protein</fullName>
    </submittedName>
</protein>
<keyword evidence="3" id="KW-1185">Reference proteome</keyword>
<sequence length="378" mass="43059">MDKDHRISRLKAKRGAAKKRNAMDDMVQVPAGSSKRPRFHQAEEVSLQHDDQPDEEDLNLDASFIDTVCHDETEQPSAGTSLSEFFREDEAGWTMDQVASLLLYVAKSTGTSNATLDKFLKVIALIADGKRSQADPKKHRKFPKSTKSLKTMLNLQKNGKQQVVYICPYQRPVRNKRNEQWETDLCGYFLKEVGDGNYKSCHCDLCETVWTRKEVEKDGNLFIINPVRRFIQETMDKYGCQIDPSDQERHGNLRDVADGMRSEQMGIPSDAIKLAIHANSGDFSKSTNKKMYLVFVQVLNLPVRIRRCVWHLVAVWVGENLPSDRESFLLNLTTQLRDLDENSESFQPVVWTDTFGTVHTSRFAGKNCVKWSPGALLL</sequence>
<proteinExistence type="predicted"/>
<name>A0A1D1UM81_RAMVA</name>